<dbReference type="SMART" id="SM00271">
    <property type="entry name" value="DnaJ"/>
    <property type="match status" value="1"/>
</dbReference>
<evidence type="ECO:0000313" key="2">
    <source>
        <dbReference type="EMBL" id="KKM99875.1"/>
    </source>
</evidence>
<dbReference type="InterPro" id="IPR050817">
    <property type="entry name" value="DjlA_DnaK_co-chaperone"/>
</dbReference>
<comment type="caution">
    <text evidence="2">The sequence shown here is derived from an EMBL/GenBank/DDBJ whole genome shotgun (WGS) entry which is preliminary data.</text>
</comment>
<dbReference type="Gene3D" id="1.10.287.110">
    <property type="entry name" value="DnaJ domain"/>
    <property type="match status" value="1"/>
</dbReference>
<dbReference type="Pfam" id="PF00226">
    <property type="entry name" value="DnaJ"/>
    <property type="match status" value="1"/>
</dbReference>
<dbReference type="EMBL" id="LAZR01005447">
    <property type="protein sequence ID" value="KKM99875.1"/>
    <property type="molecule type" value="Genomic_DNA"/>
</dbReference>
<dbReference type="AlphaFoldDB" id="A0A0F9PFS1"/>
<dbReference type="InterPro" id="IPR036869">
    <property type="entry name" value="J_dom_sf"/>
</dbReference>
<organism evidence="2">
    <name type="scientific">marine sediment metagenome</name>
    <dbReference type="NCBI Taxonomy" id="412755"/>
    <lineage>
        <taxon>unclassified sequences</taxon>
        <taxon>metagenomes</taxon>
        <taxon>ecological metagenomes</taxon>
    </lineage>
</organism>
<dbReference type="PRINTS" id="PR00625">
    <property type="entry name" value="JDOMAIN"/>
</dbReference>
<dbReference type="SUPFAM" id="SSF46565">
    <property type="entry name" value="Chaperone J-domain"/>
    <property type="match status" value="1"/>
</dbReference>
<gene>
    <name evidence="2" type="ORF">LCGC14_1143530</name>
</gene>
<proteinExistence type="predicted"/>
<feature type="domain" description="J" evidence="1">
    <location>
        <begin position="3"/>
        <end position="64"/>
    </location>
</feature>
<dbReference type="PROSITE" id="PS50076">
    <property type="entry name" value="DNAJ_2"/>
    <property type="match status" value="1"/>
</dbReference>
<accession>A0A0F9PFS1</accession>
<dbReference type="PANTHER" id="PTHR24074">
    <property type="entry name" value="CO-CHAPERONE PROTEIN DJLA"/>
    <property type="match status" value="1"/>
</dbReference>
<name>A0A0F9PFS1_9ZZZZ</name>
<reference evidence="2" key="1">
    <citation type="journal article" date="2015" name="Nature">
        <title>Complex archaea that bridge the gap between prokaryotes and eukaryotes.</title>
        <authorList>
            <person name="Spang A."/>
            <person name="Saw J.H."/>
            <person name="Jorgensen S.L."/>
            <person name="Zaremba-Niedzwiedzka K."/>
            <person name="Martijn J."/>
            <person name="Lind A.E."/>
            <person name="van Eijk R."/>
            <person name="Schleper C."/>
            <person name="Guy L."/>
            <person name="Ettema T.J."/>
        </authorList>
    </citation>
    <scope>NUCLEOTIDE SEQUENCE</scope>
</reference>
<sequence length="194" mass="22356">MSNPYKDLGVEEDATDKEIKTAYRQKAKKHHPDRGGDSESIKQINRAYLILSDPDLRAKYDHGENPDTTPIEVSAAQKLSEIFAQILLKYLGQWNINLIEQCKNELDTEISNVKEIKTNATAIVHKLREVIVRLSCNKGEDKLGMLIEYEIRRIEMEIKQGGERIKVLEYAKDVADYYEFDTDIEHNITITFNV</sequence>
<protein>
    <recommendedName>
        <fullName evidence="1">J domain-containing protein</fullName>
    </recommendedName>
</protein>
<dbReference type="CDD" id="cd06257">
    <property type="entry name" value="DnaJ"/>
    <property type="match status" value="1"/>
</dbReference>
<evidence type="ECO:0000259" key="1">
    <source>
        <dbReference type="PROSITE" id="PS50076"/>
    </source>
</evidence>
<dbReference type="InterPro" id="IPR001623">
    <property type="entry name" value="DnaJ_domain"/>
</dbReference>